<keyword evidence="1" id="KW-0175">Coiled coil</keyword>
<dbReference type="InterPro" id="IPR003743">
    <property type="entry name" value="Zf-RING_7"/>
</dbReference>
<dbReference type="Proteomes" id="UP000253816">
    <property type="component" value="Unassembled WGS sequence"/>
</dbReference>
<proteinExistence type="predicted"/>
<protein>
    <submittedName>
        <fullName evidence="4">Uncharacterized protein</fullName>
    </submittedName>
</protein>
<feature type="coiled-coil region" evidence="1">
    <location>
        <begin position="46"/>
        <end position="145"/>
    </location>
</feature>
<gene>
    <name evidence="4" type="ORF">HAT2_00173</name>
</gene>
<comment type="caution">
    <text evidence="4">The sequence shown here is derived from an EMBL/GenBank/DDBJ whole genome shotgun (WGS) entry which is preliminary data.</text>
</comment>
<dbReference type="PANTHER" id="PTHR39082">
    <property type="entry name" value="PHOSPHOLIPASE C-BETA-2-RELATED"/>
    <property type="match status" value="1"/>
</dbReference>
<evidence type="ECO:0000259" key="3">
    <source>
        <dbReference type="Pfam" id="PF24481"/>
    </source>
</evidence>
<dbReference type="OrthoDB" id="9795058at2"/>
<dbReference type="Gene3D" id="1.10.287.1490">
    <property type="match status" value="1"/>
</dbReference>
<feature type="domain" description="CT398-like coiled coil hairpin" evidence="3">
    <location>
        <begin position="14"/>
        <end position="187"/>
    </location>
</feature>
<keyword evidence="5" id="KW-1185">Reference proteome</keyword>
<dbReference type="InterPro" id="IPR056003">
    <property type="entry name" value="CT398_CC_hairpin"/>
</dbReference>
<feature type="domain" description="C4-type zinc ribbon" evidence="2">
    <location>
        <begin position="198"/>
        <end position="229"/>
    </location>
</feature>
<dbReference type="Pfam" id="PF24481">
    <property type="entry name" value="CT398_CC"/>
    <property type="match status" value="1"/>
</dbReference>
<accession>A0A369KJ34</accession>
<dbReference type="InterPro" id="IPR052376">
    <property type="entry name" value="Oxidative_Scav/Glycosyltrans"/>
</dbReference>
<dbReference type="EMBL" id="QQBG01000008">
    <property type="protein sequence ID" value="RDB31793.1"/>
    <property type="molecule type" value="Genomic_DNA"/>
</dbReference>
<evidence type="ECO:0000313" key="4">
    <source>
        <dbReference type="EMBL" id="RDB31793.1"/>
    </source>
</evidence>
<reference evidence="4 5" key="1">
    <citation type="submission" date="2018-07" db="EMBL/GenBank/DDBJ databases">
        <title>Comparative genomics of the Candidatus Parilichlamydiaceae reveals evidence of convergent evolution and genome reduction in the phylum Chlamydiae.</title>
        <authorList>
            <person name="Taylor-Brown A."/>
            <person name="Polkinghorne A."/>
        </authorList>
    </citation>
    <scope>NUCLEOTIDE SEQUENCE [LARGE SCALE GENOMIC DNA]</scope>
    <source>
        <strain evidence="4 5">Hat2</strain>
    </source>
</reference>
<name>A0A369KJ34_9BACT</name>
<evidence type="ECO:0000313" key="5">
    <source>
        <dbReference type="Proteomes" id="UP000253816"/>
    </source>
</evidence>
<dbReference type="AlphaFoldDB" id="A0A369KJ34"/>
<dbReference type="NCBIfam" id="NF047363">
    <property type="entry name" value="Zn_ribbon_CdsZ"/>
    <property type="match status" value="1"/>
</dbReference>
<evidence type="ECO:0000256" key="1">
    <source>
        <dbReference type="SAM" id="Coils"/>
    </source>
</evidence>
<dbReference type="Pfam" id="PF02591">
    <property type="entry name" value="Zn_ribbon_9"/>
    <property type="match status" value="1"/>
</dbReference>
<dbReference type="RefSeq" id="WP_114544144.1">
    <property type="nucleotide sequence ID" value="NZ_QQBG01000008.1"/>
</dbReference>
<evidence type="ECO:0000259" key="2">
    <source>
        <dbReference type="Pfam" id="PF02591"/>
    </source>
</evidence>
<organism evidence="4 5">
    <name type="scientific">Candidatus Similichlamydia laticola</name>
    <dbReference type="NCBI Taxonomy" id="2170265"/>
    <lineage>
        <taxon>Bacteria</taxon>
        <taxon>Pseudomonadati</taxon>
        <taxon>Chlamydiota</taxon>
        <taxon>Chlamydiia</taxon>
        <taxon>Parachlamydiales</taxon>
        <taxon>Candidatus Parilichlamydiaceae</taxon>
        <taxon>Candidatus Similichlamydia</taxon>
    </lineage>
</organism>
<dbReference type="PANTHER" id="PTHR39082:SF1">
    <property type="entry name" value="SCAVENGER RECEPTOR CLASS A MEMBER 3"/>
    <property type="match status" value="1"/>
</dbReference>
<sequence>MLDALKKIIKIQDLDLKMIRLIRLKEAKHQELLALLKLKQGIEGKLSVCQGEIETIKQELKRYNREIAEFVKKMEKLEEHQDLAKRVEDFNALAQAITQLQREKLQTEQKITVLTEKRQVEQEAADSMEKTLQEININLQSMEEDILRSVSQINEEGRTLKTEREKLAASASPEILPLYERLIRHKGDSVVVTIENRACSGCNILVTAQHENLVRRADRVVFCEHCSRIHYWQDVEESVDLLSTKKRRRRIQSGV</sequence>